<dbReference type="InterPro" id="IPR042174">
    <property type="entry name" value="RecF_2"/>
</dbReference>
<evidence type="ECO:0000256" key="2">
    <source>
        <dbReference type="ARBA" id="ARBA00008016"/>
    </source>
</evidence>
<keyword evidence="9 10" id="KW-0234">DNA repair</keyword>
<dbReference type="InterPro" id="IPR018078">
    <property type="entry name" value="DNA-binding_RecF_CS"/>
</dbReference>
<comment type="subcellular location">
    <subcellularLocation>
        <location evidence="1 9 10">Cytoplasm</location>
    </subcellularLocation>
</comment>
<dbReference type="GO" id="GO:0009432">
    <property type="term" value="P:SOS response"/>
    <property type="evidence" value="ECO:0007669"/>
    <property type="project" value="UniProtKB-UniRule"/>
</dbReference>
<keyword evidence="7 9" id="KW-0067">ATP-binding</keyword>
<keyword evidence="4 9" id="KW-0963">Cytoplasm</keyword>
<dbReference type="AlphaFoldDB" id="A0A1I0MMK9"/>
<accession>A0A1I0MMK9</accession>
<dbReference type="Pfam" id="PF02463">
    <property type="entry name" value="SMC_N"/>
    <property type="match status" value="1"/>
</dbReference>
<organism evidence="12 13">
    <name type="scientific">Roseivirga pacifica</name>
    <dbReference type="NCBI Taxonomy" id="1267423"/>
    <lineage>
        <taxon>Bacteria</taxon>
        <taxon>Pseudomonadati</taxon>
        <taxon>Bacteroidota</taxon>
        <taxon>Cytophagia</taxon>
        <taxon>Cytophagales</taxon>
        <taxon>Roseivirgaceae</taxon>
        <taxon>Roseivirga</taxon>
    </lineage>
</organism>
<dbReference type="EMBL" id="FOIR01000001">
    <property type="protein sequence ID" value="SEV89652.1"/>
    <property type="molecule type" value="Genomic_DNA"/>
</dbReference>
<dbReference type="PANTHER" id="PTHR32182">
    <property type="entry name" value="DNA REPLICATION AND REPAIR PROTEIN RECF"/>
    <property type="match status" value="1"/>
</dbReference>
<dbReference type="STRING" id="1267423.SAMN05216290_0538"/>
<keyword evidence="5 9" id="KW-0235">DNA replication</keyword>
<dbReference type="GO" id="GO:0000731">
    <property type="term" value="P:DNA synthesis involved in DNA repair"/>
    <property type="evidence" value="ECO:0007669"/>
    <property type="project" value="TreeGrafter"/>
</dbReference>
<dbReference type="GO" id="GO:0006302">
    <property type="term" value="P:double-strand break repair"/>
    <property type="evidence" value="ECO:0007669"/>
    <property type="project" value="TreeGrafter"/>
</dbReference>
<evidence type="ECO:0000313" key="12">
    <source>
        <dbReference type="EMBL" id="SEV89652.1"/>
    </source>
</evidence>
<dbReference type="PROSITE" id="PS00618">
    <property type="entry name" value="RECF_2"/>
    <property type="match status" value="1"/>
</dbReference>
<dbReference type="InterPro" id="IPR027417">
    <property type="entry name" value="P-loop_NTPase"/>
</dbReference>
<feature type="binding site" evidence="9">
    <location>
        <begin position="30"/>
        <end position="37"/>
    </location>
    <ligand>
        <name>ATP</name>
        <dbReference type="ChEBI" id="CHEBI:30616"/>
    </ligand>
</feature>
<evidence type="ECO:0000256" key="1">
    <source>
        <dbReference type="ARBA" id="ARBA00004496"/>
    </source>
</evidence>
<keyword evidence="6 9" id="KW-0547">Nucleotide-binding</keyword>
<keyword evidence="8 9" id="KW-0238">DNA-binding</keyword>
<keyword evidence="9 10" id="KW-0227">DNA damage</keyword>
<gene>
    <name evidence="9" type="primary">recF</name>
    <name evidence="12" type="ORF">SAMN05216290_0538</name>
</gene>
<evidence type="ECO:0000256" key="5">
    <source>
        <dbReference type="ARBA" id="ARBA00022705"/>
    </source>
</evidence>
<dbReference type="GO" id="GO:0003697">
    <property type="term" value="F:single-stranded DNA binding"/>
    <property type="evidence" value="ECO:0007669"/>
    <property type="project" value="UniProtKB-UniRule"/>
</dbReference>
<proteinExistence type="inferred from homology"/>
<dbReference type="RefSeq" id="WP_090256844.1">
    <property type="nucleotide sequence ID" value="NZ_FOIR01000001.1"/>
</dbReference>
<dbReference type="GO" id="GO:0006260">
    <property type="term" value="P:DNA replication"/>
    <property type="evidence" value="ECO:0007669"/>
    <property type="project" value="UniProtKB-UniRule"/>
</dbReference>
<name>A0A1I0MMK9_9BACT</name>
<keyword evidence="9 10" id="KW-0742">SOS response</keyword>
<evidence type="ECO:0000256" key="6">
    <source>
        <dbReference type="ARBA" id="ARBA00022741"/>
    </source>
</evidence>
<comment type="similarity">
    <text evidence="2 9 10">Belongs to the RecF family.</text>
</comment>
<evidence type="ECO:0000259" key="11">
    <source>
        <dbReference type="Pfam" id="PF02463"/>
    </source>
</evidence>
<dbReference type="Proteomes" id="UP000199437">
    <property type="component" value="Unassembled WGS sequence"/>
</dbReference>
<dbReference type="InterPro" id="IPR003395">
    <property type="entry name" value="RecF/RecN/SMC_N"/>
</dbReference>
<evidence type="ECO:0000313" key="13">
    <source>
        <dbReference type="Proteomes" id="UP000199437"/>
    </source>
</evidence>
<evidence type="ECO:0000256" key="7">
    <source>
        <dbReference type="ARBA" id="ARBA00022840"/>
    </source>
</evidence>
<evidence type="ECO:0000256" key="10">
    <source>
        <dbReference type="RuleBase" id="RU000578"/>
    </source>
</evidence>
<reference evidence="13" key="1">
    <citation type="submission" date="2016-10" db="EMBL/GenBank/DDBJ databases">
        <authorList>
            <person name="Varghese N."/>
            <person name="Submissions S."/>
        </authorList>
    </citation>
    <scope>NUCLEOTIDE SEQUENCE [LARGE SCALE GENOMIC DNA]</scope>
    <source>
        <strain evidence="13">CGMCC 1.12402</strain>
    </source>
</reference>
<dbReference type="GeneID" id="99985297"/>
<protein>
    <recommendedName>
        <fullName evidence="3 9">DNA replication and repair protein RecF</fullName>
    </recommendedName>
</protein>
<dbReference type="GO" id="GO:0005737">
    <property type="term" value="C:cytoplasm"/>
    <property type="evidence" value="ECO:0007669"/>
    <property type="project" value="UniProtKB-SubCell"/>
</dbReference>
<evidence type="ECO:0000256" key="4">
    <source>
        <dbReference type="ARBA" id="ARBA00022490"/>
    </source>
</evidence>
<dbReference type="GO" id="GO:0005524">
    <property type="term" value="F:ATP binding"/>
    <property type="evidence" value="ECO:0007669"/>
    <property type="project" value="UniProtKB-UniRule"/>
</dbReference>
<dbReference type="PANTHER" id="PTHR32182:SF0">
    <property type="entry name" value="DNA REPLICATION AND REPAIR PROTEIN RECF"/>
    <property type="match status" value="1"/>
</dbReference>
<evidence type="ECO:0000256" key="9">
    <source>
        <dbReference type="HAMAP-Rule" id="MF_00365"/>
    </source>
</evidence>
<evidence type="ECO:0000256" key="8">
    <source>
        <dbReference type="ARBA" id="ARBA00023125"/>
    </source>
</evidence>
<sequence length="368" mass="42555">MHLESIRLSNFKNYSEAELAFSPQINCFLGPNGSGKTNLLDAIFYLAFTKSAEQSQDAQCILHGESYFSILGRFNLNEKQRKVLCALQTGKKKQIKLDDKPYKKASEHIGKFPAVLIAPNDTDVIRGASEERRKFFDAIISQVDAVYLNNLIAYNHALKQRNSLLKRFAENDRFDKDLLEPFTLKLIELGEAIYKVRKDFVQFFTPYLERHYQVLSEEKEQVSMVYQSHFHQSVKEQFEASLQKDRVLKRTNVGVHKDDFDFEMNGRAIKKFGSQGQQKSYLIALKLANFDFLKARTGMKPLLLLDDIFDKLDDFRIAKLIEMVASESFGQIFITDARPERSINFVKGIDQESRFFKVEEGKVQAFDY</sequence>
<feature type="domain" description="RecF/RecN/SMC N-terminal" evidence="11">
    <location>
        <begin position="3"/>
        <end position="341"/>
    </location>
</feature>
<dbReference type="HAMAP" id="MF_00365">
    <property type="entry name" value="RecF"/>
    <property type="match status" value="1"/>
</dbReference>
<dbReference type="InterPro" id="IPR001238">
    <property type="entry name" value="DNA-binding_RecF"/>
</dbReference>
<dbReference type="Gene3D" id="1.20.1050.90">
    <property type="entry name" value="RecF/RecN/SMC, N-terminal domain"/>
    <property type="match status" value="1"/>
</dbReference>
<comment type="function">
    <text evidence="9 10">The RecF protein is involved in DNA metabolism; it is required for DNA replication and normal SOS inducibility. RecF binds preferentially to single-stranded, linear DNA. It also seems to bind ATP.</text>
</comment>
<dbReference type="SUPFAM" id="SSF52540">
    <property type="entry name" value="P-loop containing nucleoside triphosphate hydrolases"/>
    <property type="match status" value="1"/>
</dbReference>
<evidence type="ECO:0000256" key="3">
    <source>
        <dbReference type="ARBA" id="ARBA00020170"/>
    </source>
</evidence>
<dbReference type="OrthoDB" id="9803889at2"/>
<dbReference type="Gene3D" id="3.40.50.300">
    <property type="entry name" value="P-loop containing nucleotide triphosphate hydrolases"/>
    <property type="match status" value="1"/>
</dbReference>
<dbReference type="NCBIfam" id="TIGR00611">
    <property type="entry name" value="recf"/>
    <property type="match status" value="1"/>
</dbReference>
<keyword evidence="13" id="KW-1185">Reference proteome</keyword>